<dbReference type="EMBL" id="JADIMF010000147">
    <property type="protein sequence ID" value="MBO8469879.1"/>
    <property type="molecule type" value="Genomic_DNA"/>
</dbReference>
<evidence type="ECO:0000256" key="1">
    <source>
        <dbReference type="SAM" id="Coils"/>
    </source>
</evidence>
<proteinExistence type="predicted"/>
<evidence type="ECO:0000256" key="2">
    <source>
        <dbReference type="SAM" id="Phobius"/>
    </source>
</evidence>
<dbReference type="Proteomes" id="UP000810292">
    <property type="component" value="Unassembled WGS sequence"/>
</dbReference>
<dbReference type="InterPro" id="IPR010540">
    <property type="entry name" value="CmpB_TMEM229"/>
</dbReference>
<reference evidence="3" key="2">
    <citation type="journal article" date="2021" name="PeerJ">
        <title>Extensive microbial diversity within the chicken gut microbiome revealed by metagenomics and culture.</title>
        <authorList>
            <person name="Gilroy R."/>
            <person name="Ravi A."/>
            <person name="Getino M."/>
            <person name="Pursley I."/>
            <person name="Horton D.L."/>
            <person name="Alikhan N.F."/>
            <person name="Baker D."/>
            <person name="Gharbi K."/>
            <person name="Hall N."/>
            <person name="Watson M."/>
            <person name="Adriaenssens E.M."/>
            <person name="Foster-Nyarko E."/>
            <person name="Jarju S."/>
            <person name="Secka A."/>
            <person name="Antonio M."/>
            <person name="Oren A."/>
            <person name="Chaudhuri R.R."/>
            <person name="La Ragione R."/>
            <person name="Hildebrand F."/>
            <person name="Pallen M.J."/>
        </authorList>
    </citation>
    <scope>NUCLEOTIDE SEQUENCE</scope>
    <source>
        <strain evidence="3">14700</strain>
    </source>
</reference>
<evidence type="ECO:0000313" key="4">
    <source>
        <dbReference type="Proteomes" id="UP000810292"/>
    </source>
</evidence>
<organism evidence="3 4">
    <name type="scientific">Candidatus Ornithospirochaeta stercoravium</name>
    <dbReference type="NCBI Taxonomy" id="2840897"/>
    <lineage>
        <taxon>Bacteria</taxon>
        <taxon>Pseudomonadati</taxon>
        <taxon>Spirochaetota</taxon>
        <taxon>Spirochaetia</taxon>
        <taxon>Spirochaetales</taxon>
        <taxon>Spirochaetaceae</taxon>
        <taxon>Spirochaetaceae incertae sedis</taxon>
        <taxon>Candidatus Ornithospirochaeta</taxon>
    </lineage>
</organism>
<reference evidence="3" key="1">
    <citation type="submission" date="2020-10" db="EMBL/GenBank/DDBJ databases">
        <authorList>
            <person name="Gilroy R."/>
        </authorList>
    </citation>
    <scope>NUCLEOTIDE SEQUENCE</scope>
    <source>
        <strain evidence="3">14700</strain>
    </source>
</reference>
<gene>
    <name evidence="3" type="ORF">IAA72_08865</name>
</gene>
<feature type="coiled-coil region" evidence="1">
    <location>
        <begin position="171"/>
        <end position="214"/>
    </location>
</feature>
<keyword evidence="2" id="KW-0812">Transmembrane</keyword>
<keyword evidence="2" id="KW-0472">Membrane</keyword>
<feature type="transmembrane region" description="Helical" evidence="2">
    <location>
        <begin position="36"/>
        <end position="56"/>
    </location>
</feature>
<evidence type="ECO:0008006" key="5">
    <source>
        <dbReference type="Google" id="ProtNLM"/>
    </source>
</evidence>
<dbReference type="Pfam" id="PF06541">
    <property type="entry name" value="ABC_trans_CmpB"/>
    <property type="match status" value="1"/>
</dbReference>
<name>A0A9D9NE28_9SPIO</name>
<keyword evidence="1" id="KW-0175">Coiled coil</keyword>
<feature type="transmembrane region" description="Helical" evidence="2">
    <location>
        <begin position="6"/>
        <end position="24"/>
    </location>
</feature>
<feature type="transmembrane region" description="Helical" evidence="2">
    <location>
        <begin position="106"/>
        <end position="125"/>
    </location>
</feature>
<comment type="caution">
    <text evidence="3">The sequence shown here is derived from an EMBL/GenBank/DDBJ whole genome shotgun (WGS) entry which is preliminary data.</text>
</comment>
<feature type="transmembrane region" description="Helical" evidence="2">
    <location>
        <begin position="145"/>
        <end position="165"/>
    </location>
</feature>
<dbReference type="AlphaFoldDB" id="A0A9D9NE28"/>
<sequence length="278" mass="32550">MLDRYIIAFFIYSFFGYLCEVTYCSIPKKRFVNRGFLYGPYLPIYGFGGLIVIIFLEPLNSYPVLVFILALLLTSILEYFTSWLLEKLFSVKLWDYSKHRVNINGRVCLLNSTLFGIMGIVLEYIVNPVVSSLIDKIPDAAIHTVSLGIVSLVAVDTTLSVMKMIHFREGLKRIREMRAELNDKLKVLYGEGKAELADELKKRLEENLEKYRIDFRKRYSRIVKANPSITARNEEIKAQIAIYTDWLEERRELRKKYKNDLKKIDDEHLDMVRKSKHD</sequence>
<protein>
    <recommendedName>
        <fullName evidence="5">ABC transporter permease</fullName>
    </recommendedName>
</protein>
<accession>A0A9D9NE28</accession>
<feature type="transmembrane region" description="Helical" evidence="2">
    <location>
        <begin position="62"/>
        <end position="85"/>
    </location>
</feature>
<evidence type="ECO:0000313" key="3">
    <source>
        <dbReference type="EMBL" id="MBO8469879.1"/>
    </source>
</evidence>
<keyword evidence="2" id="KW-1133">Transmembrane helix</keyword>